<reference evidence="1 2" key="1">
    <citation type="journal article" date="2013" name="Proc. Natl. Acad. Sci. U.S.A.">
        <title>Fine-scale variation in meiotic recombination in Mimulus inferred from population shotgun sequencing.</title>
        <authorList>
            <person name="Hellsten U."/>
            <person name="Wright K.M."/>
            <person name="Jenkins J."/>
            <person name="Shu S."/>
            <person name="Yuan Y."/>
            <person name="Wessler S.R."/>
            <person name="Schmutz J."/>
            <person name="Willis J.H."/>
            <person name="Rokhsar D.S."/>
        </authorList>
    </citation>
    <scope>NUCLEOTIDE SEQUENCE [LARGE SCALE GENOMIC DNA]</scope>
    <source>
        <strain evidence="2">cv. DUN x IM62</strain>
    </source>
</reference>
<feature type="non-terminal residue" evidence="1">
    <location>
        <position position="1"/>
    </location>
</feature>
<accession>A0A022QV12</accession>
<evidence type="ECO:0000313" key="1">
    <source>
        <dbReference type="EMBL" id="EYU32517.1"/>
    </source>
</evidence>
<dbReference type="AlphaFoldDB" id="A0A022QV12"/>
<protein>
    <submittedName>
        <fullName evidence="1">Uncharacterized protein</fullName>
    </submittedName>
</protein>
<proteinExistence type="predicted"/>
<gene>
    <name evidence="1" type="ORF">MIMGU_mgv1a024256mg</name>
</gene>
<dbReference type="EMBL" id="KI630827">
    <property type="protein sequence ID" value="EYU32517.1"/>
    <property type="molecule type" value="Genomic_DNA"/>
</dbReference>
<keyword evidence="2" id="KW-1185">Reference proteome</keyword>
<dbReference type="Proteomes" id="UP000030748">
    <property type="component" value="Unassembled WGS sequence"/>
</dbReference>
<sequence length="205" mass="22538">DKAFDEMMKAVTVGLVRGNISEDEIEKMGCGGGGEIVRLATAFGIQIRKNSNENTACDSDALTFVRFLSLYPHFASLLCLIMPIRLTQKISCEGTYSACILPLAMKHVGFASLIPKGRDYRAIRGYLSVAFTAFMVEFHDATNPPNKSNLNLQAKFAEQLRLTKIGIKKGRMSNDYDRIFILKVILMNCRGALESGPQYGGGGRS</sequence>
<organism evidence="1 2">
    <name type="scientific">Erythranthe guttata</name>
    <name type="common">Yellow monkey flower</name>
    <name type="synonym">Mimulus guttatus</name>
    <dbReference type="NCBI Taxonomy" id="4155"/>
    <lineage>
        <taxon>Eukaryota</taxon>
        <taxon>Viridiplantae</taxon>
        <taxon>Streptophyta</taxon>
        <taxon>Embryophyta</taxon>
        <taxon>Tracheophyta</taxon>
        <taxon>Spermatophyta</taxon>
        <taxon>Magnoliopsida</taxon>
        <taxon>eudicotyledons</taxon>
        <taxon>Gunneridae</taxon>
        <taxon>Pentapetalae</taxon>
        <taxon>asterids</taxon>
        <taxon>lamiids</taxon>
        <taxon>Lamiales</taxon>
        <taxon>Phrymaceae</taxon>
        <taxon>Erythranthe</taxon>
    </lineage>
</organism>
<name>A0A022QV12_ERYGU</name>
<evidence type="ECO:0000313" key="2">
    <source>
        <dbReference type="Proteomes" id="UP000030748"/>
    </source>
</evidence>